<gene>
    <name evidence="1" type="ORF">DME_LOCUS735</name>
</gene>
<evidence type="ECO:0000313" key="2">
    <source>
        <dbReference type="Proteomes" id="UP000038040"/>
    </source>
</evidence>
<reference evidence="1 3" key="2">
    <citation type="submission" date="2018-11" db="EMBL/GenBank/DDBJ databases">
        <authorList>
            <consortium name="Pathogen Informatics"/>
        </authorList>
    </citation>
    <scope>NUCLEOTIDE SEQUENCE [LARGE SCALE GENOMIC DNA]</scope>
</reference>
<accession>A0A0N4UE99</accession>
<evidence type="ECO:0000313" key="4">
    <source>
        <dbReference type="WBParaSite" id="DME_0000569001-mRNA-1"/>
    </source>
</evidence>
<dbReference type="AlphaFoldDB" id="A0A0N4UE99"/>
<evidence type="ECO:0000313" key="3">
    <source>
        <dbReference type="Proteomes" id="UP000274756"/>
    </source>
</evidence>
<keyword evidence="3" id="KW-1185">Reference proteome</keyword>
<name>A0A0N4UE99_DRAME</name>
<proteinExistence type="predicted"/>
<dbReference type="WBParaSite" id="DME_0000569001-mRNA-1">
    <property type="protein sequence ID" value="DME_0000569001-mRNA-1"/>
    <property type="gene ID" value="DME_0000569001"/>
</dbReference>
<protein>
    <submittedName>
        <fullName evidence="4">BAR domain-containing protein</fullName>
    </submittedName>
</protein>
<organism evidence="2 4">
    <name type="scientific">Dracunculus medinensis</name>
    <name type="common">Guinea worm</name>
    <dbReference type="NCBI Taxonomy" id="318479"/>
    <lineage>
        <taxon>Eukaryota</taxon>
        <taxon>Metazoa</taxon>
        <taxon>Ecdysozoa</taxon>
        <taxon>Nematoda</taxon>
        <taxon>Chromadorea</taxon>
        <taxon>Rhabditida</taxon>
        <taxon>Spirurina</taxon>
        <taxon>Dracunculoidea</taxon>
        <taxon>Dracunculidae</taxon>
        <taxon>Dracunculus</taxon>
    </lineage>
</organism>
<sequence length="74" mass="8230">MSATLSKIEKKFKQKYDEFVSGGKLEEGLENIADSVETLADRIFPSEKKKSPPVPIFVEVVISTGTGLYVFTNF</sequence>
<dbReference type="EMBL" id="UYYG01000007">
    <property type="protein sequence ID" value="VDN50762.1"/>
    <property type="molecule type" value="Genomic_DNA"/>
</dbReference>
<dbReference type="Proteomes" id="UP000038040">
    <property type="component" value="Unplaced"/>
</dbReference>
<dbReference type="Proteomes" id="UP000274756">
    <property type="component" value="Unassembled WGS sequence"/>
</dbReference>
<evidence type="ECO:0000313" key="1">
    <source>
        <dbReference type="EMBL" id="VDN50762.1"/>
    </source>
</evidence>
<reference evidence="4" key="1">
    <citation type="submission" date="2017-02" db="UniProtKB">
        <authorList>
            <consortium name="WormBaseParasite"/>
        </authorList>
    </citation>
    <scope>IDENTIFICATION</scope>
</reference>